<dbReference type="SUPFAM" id="SSF53383">
    <property type="entry name" value="PLP-dependent transferases"/>
    <property type="match status" value="1"/>
</dbReference>
<comment type="caution">
    <text evidence="5">The sequence shown here is derived from an EMBL/GenBank/DDBJ whole genome shotgun (WGS) entry which is preliminary data.</text>
</comment>
<dbReference type="Proteomes" id="UP000634455">
    <property type="component" value="Unassembled WGS sequence"/>
</dbReference>
<comment type="cofactor">
    <cofactor evidence="1 3">
        <name>pyridoxal 5'-phosphate</name>
        <dbReference type="ChEBI" id="CHEBI:597326"/>
    </cofactor>
</comment>
<dbReference type="PANTHER" id="PTHR42885">
    <property type="entry name" value="HISTIDINOL-PHOSPHATE AMINOTRANSFERASE-RELATED"/>
    <property type="match status" value="1"/>
</dbReference>
<protein>
    <recommendedName>
        <fullName evidence="3">Aminotransferase</fullName>
        <ecNumber evidence="3">2.6.1.-</ecNumber>
    </recommendedName>
</protein>
<dbReference type="PROSITE" id="PS00105">
    <property type="entry name" value="AA_TRANSFER_CLASS_1"/>
    <property type="match status" value="1"/>
</dbReference>
<keyword evidence="2" id="KW-0663">Pyridoxal phosphate</keyword>
<evidence type="ECO:0000256" key="2">
    <source>
        <dbReference type="ARBA" id="ARBA00022898"/>
    </source>
</evidence>
<dbReference type="CDD" id="cd00609">
    <property type="entry name" value="AAT_like"/>
    <property type="match status" value="1"/>
</dbReference>
<dbReference type="RefSeq" id="WP_189640814.1">
    <property type="nucleotide sequence ID" value="NZ_BMZF01000006.1"/>
</dbReference>
<comment type="similarity">
    <text evidence="3">Belongs to the class-I pyridoxal-phosphate-dependent aminotransferase family.</text>
</comment>
<name>A0ABQ3D582_9RHOB</name>
<evidence type="ECO:0000313" key="6">
    <source>
        <dbReference type="Proteomes" id="UP000634455"/>
    </source>
</evidence>
<feature type="domain" description="Aminotransferase class I/classII large" evidence="4">
    <location>
        <begin position="130"/>
        <end position="302"/>
    </location>
</feature>
<dbReference type="Pfam" id="PF00155">
    <property type="entry name" value="Aminotran_1_2"/>
    <property type="match status" value="2"/>
</dbReference>
<dbReference type="InterPro" id="IPR015421">
    <property type="entry name" value="PyrdxlP-dep_Trfase_major"/>
</dbReference>
<feature type="domain" description="Aminotransferase class I/classII large" evidence="4">
    <location>
        <begin position="45"/>
        <end position="118"/>
    </location>
</feature>
<evidence type="ECO:0000256" key="1">
    <source>
        <dbReference type="ARBA" id="ARBA00001933"/>
    </source>
</evidence>
<dbReference type="InterPro" id="IPR015424">
    <property type="entry name" value="PyrdxlP-dep_Trfase"/>
</dbReference>
<dbReference type="EMBL" id="BMZF01000006">
    <property type="protein sequence ID" value="GHA56185.1"/>
    <property type="molecule type" value="Genomic_DNA"/>
</dbReference>
<dbReference type="EC" id="2.6.1.-" evidence="3"/>
<sequence length="316" mass="34628">MTNKRDHGGGLDAAMAQFGGTRDHWLDLSTGINPIPYPIGDIPMDSWTRLPDQDGDNTLINAARKFWHVPNGANILASSGVSQIIAMLPQIASGANFQIAKPTYNEHEAAFVHAGFTLNNSAPVKIYVHPNNPDGKTHVIDDNTLKNADLIIIDESFCDICPSESLVKFATRPNVIILKGLGKFWGLAGLRLGFAIGHPANIQKLRNLIGPWAVSGPAQYIGARALDDTDWITKTRKRLQTDAFRLDKIAIASGLGIIGGTDLFRLYKTNDAVSFQKHLAQNYIWSRIFPYSSEWIRLGLPGQPDHWAQIESALGA</sequence>
<accession>A0ABQ3D582</accession>
<dbReference type="Gene3D" id="3.90.1150.10">
    <property type="entry name" value="Aspartate Aminotransferase, domain 1"/>
    <property type="match status" value="1"/>
</dbReference>
<keyword evidence="3" id="KW-0032">Aminotransferase</keyword>
<proteinExistence type="inferred from homology"/>
<dbReference type="InterPro" id="IPR004839">
    <property type="entry name" value="Aminotransferase_I/II_large"/>
</dbReference>
<organism evidence="5 6">
    <name type="scientific">Paramylibacter ulvae</name>
    <dbReference type="NCBI Taxonomy" id="1651968"/>
    <lineage>
        <taxon>Bacteria</taxon>
        <taxon>Pseudomonadati</taxon>
        <taxon>Pseudomonadota</taxon>
        <taxon>Alphaproteobacteria</taxon>
        <taxon>Rhodobacterales</taxon>
        <taxon>Paracoccaceae</taxon>
        <taxon>Paramylibacter</taxon>
    </lineage>
</organism>
<dbReference type="InterPro" id="IPR004838">
    <property type="entry name" value="NHTrfase_class1_PyrdxlP-BS"/>
</dbReference>
<reference evidence="6" key="1">
    <citation type="journal article" date="2019" name="Int. J. Syst. Evol. Microbiol.">
        <title>The Global Catalogue of Microorganisms (GCM) 10K type strain sequencing project: providing services to taxonomists for standard genome sequencing and annotation.</title>
        <authorList>
            <consortium name="The Broad Institute Genomics Platform"/>
            <consortium name="The Broad Institute Genome Sequencing Center for Infectious Disease"/>
            <person name="Wu L."/>
            <person name="Ma J."/>
        </authorList>
    </citation>
    <scope>NUCLEOTIDE SEQUENCE [LARGE SCALE GENOMIC DNA]</scope>
    <source>
        <strain evidence="6">KCTC 32465</strain>
    </source>
</reference>
<evidence type="ECO:0000313" key="5">
    <source>
        <dbReference type="EMBL" id="GHA56185.1"/>
    </source>
</evidence>
<dbReference type="PANTHER" id="PTHR42885:SF1">
    <property type="entry name" value="THREONINE-PHOSPHATE DECARBOXYLASE"/>
    <property type="match status" value="1"/>
</dbReference>
<dbReference type="Gene3D" id="3.40.640.10">
    <property type="entry name" value="Type I PLP-dependent aspartate aminotransferase-like (Major domain)"/>
    <property type="match status" value="2"/>
</dbReference>
<gene>
    <name evidence="5" type="primary">cobC</name>
    <name evidence="5" type="ORF">GCM10008927_22410</name>
</gene>
<evidence type="ECO:0000259" key="4">
    <source>
        <dbReference type="Pfam" id="PF00155"/>
    </source>
</evidence>
<evidence type="ECO:0000256" key="3">
    <source>
        <dbReference type="RuleBase" id="RU000481"/>
    </source>
</evidence>
<keyword evidence="6" id="KW-1185">Reference proteome</keyword>
<keyword evidence="3" id="KW-0808">Transferase</keyword>
<dbReference type="InterPro" id="IPR015422">
    <property type="entry name" value="PyrdxlP-dep_Trfase_small"/>
</dbReference>